<organism evidence="1 2">
    <name type="scientific">Pseudomonas amygdali pv. mori</name>
    <dbReference type="NCBI Taxonomy" id="34065"/>
    <lineage>
        <taxon>Bacteria</taxon>
        <taxon>Pseudomonadati</taxon>
        <taxon>Pseudomonadota</taxon>
        <taxon>Gammaproteobacteria</taxon>
        <taxon>Pseudomonadales</taxon>
        <taxon>Pseudomonadaceae</taxon>
        <taxon>Pseudomonas</taxon>
        <taxon>Pseudomonas amygdali</taxon>
    </lineage>
</organism>
<proteinExistence type="predicted"/>
<comment type="caution">
    <text evidence="1">The sequence shown here is derived from an EMBL/GenBank/DDBJ whole genome shotgun (WGS) entry which is preliminary data.</text>
</comment>
<protein>
    <recommendedName>
        <fullName evidence="3">Protein beta</fullName>
    </recommendedName>
</protein>
<dbReference type="EMBL" id="RBTD01000253">
    <property type="protein sequence ID" value="RMT19268.1"/>
    <property type="molecule type" value="Genomic_DNA"/>
</dbReference>
<evidence type="ECO:0000313" key="1">
    <source>
        <dbReference type="EMBL" id="RMT19268.1"/>
    </source>
</evidence>
<evidence type="ECO:0008006" key="3">
    <source>
        <dbReference type="Google" id="ProtNLM"/>
    </source>
</evidence>
<name>A0A3M5J7G3_PSEA0</name>
<accession>A0A3M5J7G3</accession>
<dbReference type="InterPro" id="IPR025683">
    <property type="entry name" value="Protein_beta"/>
</dbReference>
<reference evidence="1 2" key="1">
    <citation type="submission" date="2018-08" db="EMBL/GenBank/DDBJ databases">
        <title>Recombination of ecologically and evolutionarily significant loci maintains genetic cohesion in the Pseudomonas syringae species complex.</title>
        <authorList>
            <person name="Dillon M."/>
            <person name="Thakur S."/>
            <person name="Almeida R.N.D."/>
            <person name="Weir B.S."/>
            <person name="Guttman D.S."/>
        </authorList>
    </citation>
    <scope>NUCLEOTIDE SEQUENCE [LARGE SCALE GENOMIC DNA]</scope>
    <source>
        <strain evidence="1 2">ICMP 6941</strain>
    </source>
</reference>
<gene>
    <name evidence="1" type="ORF">ALP52_01232</name>
</gene>
<dbReference type="RefSeq" id="WP_122322390.1">
    <property type="nucleotide sequence ID" value="NZ_RBTD01000253.1"/>
</dbReference>
<dbReference type="Pfam" id="PF14350">
    <property type="entry name" value="Beta_protein"/>
    <property type="match status" value="1"/>
</dbReference>
<dbReference type="AlphaFoldDB" id="A0A3M5J7G3"/>
<evidence type="ECO:0000313" key="2">
    <source>
        <dbReference type="Proteomes" id="UP000276194"/>
    </source>
</evidence>
<sequence length="355" mass="39973">MYVDFERYGYYPALRTRAAELGGLKQLTRHEKEKIVPLITLGKWPRSEDIQVSLDKVVDAMGDLPFILDVTRESKHHCENSASLLSPEKNFSAWRNFVSQKDNIVPVVQITDSARIRDITMQAREFETTKNSLAFRITNPQRDIQKVISSLATLDSPEKAIVFIDLGYIRGNIPIVTTAAVSAINQLRQEIPETIISVLSTSFPSTVTTFCREDGRSGEIDIIERELFQTIGGRDICIYGDHGSIHAVVYDETGGRYVPRIDLPFDDSWYFERRSGEDSSGYIDAARAILREYPDLAEDDSWGAGMIKNAANGEIEGMGSPAKWIAVRVNMHISRQILLSDTIAENPVEEDDDFY</sequence>
<dbReference type="Proteomes" id="UP000276194">
    <property type="component" value="Unassembled WGS sequence"/>
</dbReference>